<dbReference type="HOGENOM" id="CLU_2799996_0_0_9"/>
<dbReference type="Pfam" id="PF00696">
    <property type="entry name" value="AA_kinase"/>
    <property type="match status" value="1"/>
</dbReference>
<evidence type="ECO:0000313" key="6">
    <source>
        <dbReference type="EMBL" id="EFC97515.1"/>
    </source>
</evidence>
<dbReference type="PANTHER" id="PTHR43654">
    <property type="entry name" value="GLUTAMATE 5-KINASE"/>
    <property type="match status" value="1"/>
</dbReference>
<dbReference type="InterPro" id="IPR001048">
    <property type="entry name" value="Asp/Glu/Uridylate_kinase"/>
</dbReference>
<proteinExistence type="predicted"/>
<dbReference type="GO" id="GO:0005829">
    <property type="term" value="C:cytosol"/>
    <property type="evidence" value="ECO:0007669"/>
    <property type="project" value="TreeGrafter"/>
</dbReference>
<dbReference type="InterPro" id="IPR036393">
    <property type="entry name" value="AceGlu_kinase-like_sf"/>
</dbReference>
<organism evidence="6 7">
    <name type="scientific">Hungatella hathewayi DSM 13479</name>
    <dbReference type="NCBI Taxonomy" id="566550"/>
    <lineage>
        <taxon>Bacteria</taxon>
        <taxon>Bacillati</taxon>
        <taxon>Bacillota</taxon>
        <taxon>Clostridia</taxon>
        <taxon>Lachnospirales</taxon>
        <taxon>Lachnospiraceae</taxon>
        <taxon>Hungatella</taxon>
    </lineage>
</organism>
<dbReference type="GO" id="GO:0005524">
    <property type="term" value="F:ATP binding"/>
    <property type="evidence" value="ECO:0007669"/>
    <property type="project" value="UniProtKB-KW"/>
</dbReference>
<evidence type="ECO:0000256" key="1">
    <source>
        <dbReference type="ARBA" id="ARBA00022679"/>
    </source>
</evidence>
<dbReference type="AlphaFoldDB" id="D3AKZ7"/>
<keyword evidence="3 6" id="KW-0418">Kinase</keyword>
<reference evidence="6 7" key="1">
    <citation type="submission" date="2010-01" db="EMBL/GenBank/DDBJ databases">
        <authorList>
            <person name="Weinstock G."/>
            <person name="Sodergren E."/>
            <person name="Clifton S."/>
            <person name="Fulton L."/>
            <person name="Fulton B."/>
            <person name="Courtney L."/>
            <person name="Fronick C."/>
            <person name="Harrison M."/>
            <person name="Strong C."/>
            <person name="Farmer C."/>
            <person name="Delahaunty K."/>
            <person name="Markovic C."/>
            <person name="Hall O."/>
            <person name="Minx P."/>
            <person name="Tomlinson C."/>
            <person name="Mitreva M."/>
            <person name="Nelson J."/>
            <person name="Hou S."/>
            <person name="Wollam A."/>
            <person name="Pepin K.H."/>
            <person name="Johnson M."/>
            <person name="Bhonagiri V."/>
            <person name="Nash W.E."/>
            <person name="Warren W."/>
            <person name="Chinwalla A."/>
            <person name="Mardis E.R."/>
            <person name="Wilson R.K."/>
        </authorList>
    </citation>
    <scope>NUCLEOTIDE SEQUENCE [LARGE SCALE GENOMIC DNA]</scope>
    <source>
        <strain evidence="6 7">DSM 13479</strain>
    </source>
</reference>
<sequence length="68" mass="7431">MIGDTMKTEVREKLKDKQRIVIKIGSSSLTHTYTGDLNLMKIEKLVRVISDLKGEGKSVVLVSSGAIA</sequence>
<dbReference type="GO" id="GO:0004349">
    <property type="term" value="F:glutamate 5-kinase activity"/>
    <property type="evidence" value="ECO:0007669"/>
    <property type="project" value="TreeGrafter"/>
</dbReference>
<keyword evidence="2" id="KW-0547">Nucleotide-binding</keyword>
<feature type="non-terminal residue" evidence="6">
    <location>
        <position position="68"/>
    </location>
</feature>
<feature type="domain" description="Aspartate/glutamate/uridylate kinase" evidence="5">
    <location>
        <begin position="18"/>
        <end position="66"/>
    </location>
</feature>
<evidence type="ECO:0000256" key="4">
    <source>
        <dbReference type="ARBA" id="ARBA00022840"/>
    </source>
</evidence>
<evidence type="ECO:0000259" key="5">
    <source>
        <dbReference type="Pfam" id="PF00696"/>
    </source>
</evidence>
<dbReference type="EMBL" id="ACIO01000380">
    <property type="protein sequence ID" value="EFC97515.1"/>
    <property type="molecule type" value="Genomic_DNA"/>
</dbReference>
<evidence type="ECO:0000256" key="3">
    <source>
        <dbReference type="ARBA" id="ARBA00022777"/>
    </source>
</evidence>
<evidence type="ECO:0000313" key="7">
    <source>
        <dbReference type="Proteomes" id="UP000004968"/>
    </source>
</evidence>
<keyword evidence="4" id="KW-0067">ATP-binding</keyword>
<name>D3AKZ7_9FIRM</name>
<gene>
    <name evidence="6" type="ORF">CLOSTHATH_04291</name>
</gene>
<protein>
    <submittedName>
        <fullName evidence="6">Putative glutamate 5-kinase</fullName>
    </submittedName>
</protein>
<dbReference type="PANTHER" id="PTHR43654:SF1">
    <property type="entry name" value="ISOPENTENYL PHOSPHATE KINASE"/>
    <property type="match status" value="1"/>
</dbReference>
<dbReference type="Proteomes" id="UP000004968">
    <property type="component" value="Unassembled WGS sequence"/>
</dbReference>
<dbReference type="Gene3D" id="3.40.1160.10">
    <property type="entry name" value="Acetylglutamate kinase-like"/>
    <property type="match status" value="1"/>
</dbReference>
<comment type="caution">
    <text evidence="6">The sequence shown here is derived from an EMBL/GenBank/DDBJ whole genome shotgun (WGS) entry which is preliminary data.</text>
</comment>
<keyword evidence="1" id="KW-0808">Transferase</keyword>
<dbReference type="SUPFAM" id="SSF53633">
    <property type="entry name" value="Carbamate kinase-like"/>
    <property type="match status" value="1"/>
</dbReference>
<evidence type="ECO:0000256" key="2">
    <source>
        <dbReference type="ARBA" id="ARBA00022741"/>
    </source>
</evidence>
<accession>D3AKZ7</accession>